<keyword evidence="2" id="KW-0812">Transmembrane</keyword>
<proteinExistence type="predicted"/>
<name>A0A397FB54_APHAT</name>
<feature type="region of interest" description="Disordered" evidence="1">
    <location>
        <begin position="413"/>
        <end position="448"/>
    </location>
</feature>
<dbReference type="VEuPathDB" id="FungiDB:H257_05118"/>
<feature type="compositionally biased region" description="Acidic residues" evidence="1">
    <location>
        <begin position="413"/>
        <end position="424"/>
    </location>
</feature>
<keyword evidence="3" id="KW-0732">Signal</keyword>
<keyword evidence="2" id="KW-0472">Membrane</keyword>
<feature type="compositionally biased region" description="Low complexity" evidence="1">
    <location>
        <begin position="157"/>
        <end position="168"/>
    </location>
</feature>
<dbReference type="EMBL" id="QUTE01008558">
    <property type="protein sequence ID" value="RHZ24004.1"/>
    <property type="molecule type" value="Genomic_DNA"/>
</dbReference>
<evidence type="ECO:0000256" key="1">
    <source>
        <dbReference type="SAM" id="MobiDB-lite"/>
    </source>
</evidence>
<dbReference type="AlphaFoldDB" id="A0A397FB54"/>
<feature type="compositionally biased region" description="Low complexity" evidence="1">
    <location>
        <begin position="190"/>
        <end position="204"/>
    </location>
</feature>
<evidence type="ECO:0000313" key="5">
    <source>
        <dbReference type="Proteomes" id="UP000266196"/>
    </source>
</evidence>
<feature type="chain" id="PRO_5017480679" evidence="3">
    <location>
        <begin position="28"/>
        <end position="448"/>
    </location>
</feature>
<feature type="compositionally biased region" description="Acidic residues" evidence="1">
    <location>
        <begin position="71"/>
        <end position="101"/>
    </location>
</feature>
<feature type="region of interest" description="Disordered" evidence="1">
    <location>
        <begin position="155"/>
        <end position="204"/>
    </location>
</feature>
<gene>
    <name evidence="4" type="ORF">DYB31_007542</name>
</gene>
<protein>
    <submittedName>
        <fullName evidence="4">Uncharacterized protein</fullName>
    </submittedName>
</protein>
<organism evidence="4 5">
    <name type="scientific">Aphanomyces astaci</name>
    <name type="common">Crayfish plague agent</name>
    <dbReference type="NCBI Taxonomy" id="112090"/>
    <lineage>
        <taxon>Eukaryota</taxon>
        <taxon>Sar</taxon>
        <taxon>Stramenopiles</taxon>
        <taxon>Oomycota</taxon>
        <taxon>Saprolegniomycetes</taxon>
        <taxon>Saprolegniales</taxon>
        <taxon>Verrucalvaceae</taxon>
        <taxon>Aphanomyces</taxon>
    </lineage>
</organism>
<sequence>MHLSKVLSALAGSMLLFMDESSSTAHASPLMGMKKLKCKKLVYVCDDGFTKVYPNPFNGCEFDLCPEDMVTDEDGRGEEDVDGDVDDDDDDEGSSEDDEVNDPVVCKKVVHTCADGRTKVHPNPLNDCDFDPCPEDVAAEDDRDDITIEDLIDEAATTTVVPPVTTSTQHHAESDIDDDDDNRDPDKPHTTTVVHPPTSSATTAAPKAVVWTSIDASKAPAAVQDAVQLAFALYNSTSICDKLILYYDSIEAHNETTSPPKQHHLKTKDKRVHSTFHVVVNVDCYLLGVKEVGGKFILNLEQHGVNEAQPYQLTDCAHLETWSELSNWLAVRNNVGYCETPRQKKRFDLQPLRYVHYQAKTLTLLDTVVRNKNYLAIVAAVAGATAALLLLVTVVLLRRRYCGYRKLKMDGGDESPDGALGDEDASVKLTPPTKRQPPAKAATTSTFL</sequence>
<accession>A0A397FB54</accession>
<keyword evidence="2" id="KW-1133">Transmembrane helix</keyword>
<feature type="region of interest" description="Disordered" evidence="1">
    <location>
        <begin position="71"/>
        <end position="102"/>
    </location>
</feature>
<feature type="transmembrane region" description="Helical" evidence="2">
    <location>
        <begin position="374"/>
        <end position="397"/>
    </location>
</feature>
<dbReference type="Proteomes" id="UP000266196">
    <property type="component" value="Unassembled WGS sequence"/>
</dbReference>
<evidence type="ECO:0000313" key="4">
    <source>
        <dbReference type="EMBL" id="RHZ24004.1"/>
    </source>
</evidence>
<reference evidence="4 5" key="1">
    <citation type="submission" date="2018-08" db="EMBL/GenBank/DDBJ databases">
        <title>Aphanomyces genome sequencing and annotation.</title>
        <authorList>
            <person name="Minardi D."/>
            <person name="Oidtmann B."/>
            <person name="Van Der Giezen M."/>
            <person name="Studholme D.J."/>
        </authorList>
    </citation>
    <scope>NUCLEOTIDE SEQUENCE [LARGE SCALE GENOMIC DNA]</scope>
    <source>
        <strain evidence="4 5">197901</strain>
    </source>
</reference>
<evidence type="ECO:0000256" key="2">
    <source>
        <dbReference type="SAM" id="Phobius"/>
    </source>
</evidence>
<comment type="caution">
    <text evidence="4">The sequence shown here is derived from an EMBL/GenBank/DDBJ whole genome shotgun (WGS) entry which is preliminary data.</text>
</comment>
<feature type="signal peptide" evidence="3">
    <location>
        <begin position="1"/>
        <end position="27"/>
    </location>
</feature>
<evidence type="ECO:0000256" key="3">
    <source>
        <dbReference type="SAM" id="SignalP"/>
    </source>
</evidence>